<feature type="transmembrane region" description="Helical" evidence="7">
    <location>
        <begin position="241"/>
        <end position="261"/>
    </location>
</feature>
<comment type="subcellular location">
    <subcellularLocation>
        <location evidence="1 7">Cell membrane</location>
        <topology evidence="1 7">Multi-pass membrane protein</topology>
    </subcellularLocation>
</comment>
<dbReference type="InterPro" id="IPR042193">
    <property type="entry name" value="FHIPEP_3"/>
</dbReference>
<keyword evidence="9" id="KW-1185">Reference proteome</keyword>
<keyword evidence="7" id="KW-1006">Bacterial flagellum protein export</keyword>
<dbReference type="GO" id="GO:0005886">
    <property type="term" value="C:plasma membrane"/>
    <property type="evidence" value="ECO:0007669"/>
    <property type="project" value="UniProtKB-SubCell"/>
</dbReference>
<dbReference type="RefSeq" id="WP_135271250.1">
    <property type="nucleotide sequence ID" value="NZ_SRIB01000008.1"/>
</dbReference>
<feature type="transmembrane region" description="Helical" evidence="7">
    <location>
        <begin position="12"/>
        <end position="33"/>
    </location>
</feature>
<evidence type="ECO:0000256" key="3">
    <source>
        <dbReference type="ARBA" id="ARBA00022475"/>
    </source>
</evidence>
<keyword evidence="6 7" id="KW-0472">Membrane</keyword>
<keyword evidence="5 7" id="KW-1133">Transmembrane helix</keyword>
<protein>
    <recommendedName>
        <fullName evidence="7">Flagellar biosynthesis protein FlhA</fullName>
    </recommendedName>
</protein>
<evidence type="ECO:0000256" key="4">
    <source>
        <dbReference type="ARBA" id="ARBA00022692"/>
    </source>
</evidence>
<dbReference type="PANTHER" id="PTHR30161">
    <property type="entry name" value="FLAGELLAR EXPORT PROTEIN, MEMBRANE FLHA SUBUNIT-RELATED"/>
    <property type="match status" value="1"/>
</dbReference>
<comment type="caution">
    <text evidence="8">The sequence shown here is derived from an EMBL/GenBank/DDBJ whole genome shotgun (WGS) entry which is preliminary data.</text>
</comment>
<dbReference type="InterPro" id="IPR042194">
    <property type="entry name" value="FHIPEP_1"/>
</dbReference>
<dbReference type="PANTHER" id="PTHR30161:SF1">
    <property type="entry name" value="FLAGELLAR BIOSYNTHESIS PROTEIN FLHA-RELATED"/>
    <property type="match status" value="1"/>
</dbReference>
<organism evidence="8 9">
    <name type="scientific">Soehngenia longivitae</name>
    <dbReference type="NCBI Taxonomy" id="2562294"/>
    <lineage>
        <taxon>Bacteria</taxon>
        <taxon>Bacillati</taxon>
        <taxon>Bacillota</taxon>
        <taxon>Tissierellia</taxon>
        <taxon>Tissierellales</taxon>
        <taxon>Tissierellaceae</taxon>
        <taxon>Soehngenia</taxon>
    </lineage>
</organism>
<feature type="transmembrane region" description="Helical" evidence="7">
    <location>
        <begin position="282"/>
        <end position="311"/>
    </location>
</feature>
<accession>A0A4Z0D5E3</accession>
<feature type="transmembrane region" description="Helical" evidence="7">
    <location>
        <begin position="72"/>
        <end position="93"/>
    </location>
</feature>
<evidence type="ECO:0000256" key="5">
    <source>
        <dbReference type="ARBA" id="ARBA00022989"/>
    </source>
</evidence>
<proteinExistence type="inferred from homology"/>
<dbReference type="Gene3D" id="3.40.30.60">
    <property type="entry name" value="FHIPEP family, domain 1"/>
    <property type="match status" value="1"/>
</dbReference>
<reference evidence="8 9" key="1">
    <citation type="submission" date="2019-03" db="EMBL/GenBank/DDBJ databases">
        <title>Draft genome sequence data and analysis of a Fermenting Bacterium, Soehngenia longevitae strain 1933PT, isolated from petroleum reservoir in Azerbaijan.</title>
        <authorList>
            <person name="Grouzdev D.S."/>
            <person name="Bidzhieva S.K."/>
            <person name="Sokolova D.S."/>
            <person name="Tourova T.P."/>
            <person name="Poltaraus A.B."/>
            <person name="Nazina T.N."/>
        </authorList>
    </citation>
    <scope>NUCLEOTIDE SEQUENCE [LARGE SCALE GENOMIC DNA]</scope>
    <source>
        <strain evidence="8 9">1933P</strain>
    </source>
</reference>
<dbReference type="EMBL" id="SRIB01000008">
    <property type="protein sequence ID" value="TFZ39934.1"/>
    <property type="molecule type" value="Genomic_DNA"/>
</dbReference>
<dbReference type="GO" id="GO:0009306">
    <property type="term" value="P:protein secretion"/>
    <property type="evidence" value="ECO:0007669"/>
    <property type="project" value="InterPro"/>
</dbReference>
<keyword evidence="8" id="KW-0282">Flagellum</keyword>
<dbReference type="PIRSF" id="PIRSF005419">
    <property type="entry name" value="FlhA"/>
    <property type="match status" value="1"/>
</dbReference>
<gene>
    <name evidence="7 8" type="primary">flhA</name>
    <name evidence="8" type="ORF">E4100_06630</name>
</gene>
<keyword evidence="8" id="KW-0966">Cell projection</keyword>
<sequence length="690" mass="75888">MRVLFKNVSDTFNKYTEAIIGFLVVGIIGIIIIPMPSLLLDFLLVSNITIGIIILLLTLSTKNVLEFSTFPTLLLITTLFRLALNISSTRLILSEGDAGNVINAFANFVTGNNYIVGAVIFIIIVIVQLVVITNGSSRVSEVTARFTLDAMPGKQMAIDADLNTGLIDEQTAKQRRLNLQREADFYGAMDGASKFVKGDAIAGIIITVINLVGGILIFTLQNGLSAMEAIDKFGKLTIGDGLVSQIPALLISISSGILVTRSEDGNTFGKSLTEQIFSTPDVMMIASVVLLVISLVPAFPTIPFLIVALLIGSTGYLLKQNEKEELLVATEIENLSVASQKESEKDDFKVSQVEPIALEIGYGLIPLVDESREENLVNQITAIRRQCSNELGIIVNSIRIRDNLQLSPNDYVIKIKGNIVARGTIYLNKYMVLDPGNGELNIEGIPTKEPAFGINAIWIDENQKDKADLEGYTIVEPSTILVTHLKEVIKNHSYELLGRQEVKQLLDFVKEKYEVVVDELIPDIMTLGEVQKVLQGLLKENVPITDLVTILETLADNAPMIKDTEMLVEQVRQALKRTITKNYLNVEGKLPVITIHPSIEETISENTQKTMSGSIPILKPEIINKIFDNLNKAVEQSQIKGIDPVILTSPKIRIAFRNLISYNFPNLPVISITEIPNEVDIEAVGMVERI</sequence>
<evidence type="ECO:0000256" key="7">
    <source>
        <dbReference type="RuleBase" id="RU364093"/>
    </source>
</evidence>
<keyword evidence="7" id="KW-1005">Bacterial flagellum biogenesis</keyword>
<dbReference type="InterPro" id="IPR042196">
    <property type="entry name" value="FHIPEP_4"/>
</dbReference>
<comment type="function">
    <text evidence="7">Required for formation of the rod structure of the flagellar apparatus. Together with FliI and FliH, may constitute the export apparatus of flagellin.</text>
</comment>
<dbReference type="GO" id="GO:0044780">
    <property type="term" value="P:bacterial-type flagellum assembly"/>
    <property type="evidence" value="ECO:0007669"/>
    <property type="project" value="InterPro"/>
</dbReference>
<evidence type="ECO:0000313" key="8">
    <source>
        <dbReference type="EMBL" id="TFZ39934.1"/>
    </source>
</evidence>
<dbReference type="Gene3D" id="1.10.8.540">
    <property type="entry name" value="FHIPEP family, domain 3"/>
    <property type="match status" value="1"/>
</dbReference>
<evidence type="ECO:0000256" key="2">
    <source>
        <dbReference type="ARBA" id="ARBA00008835"/>
    </source>
</evidence>
<keyword evidence="8" id="KW-0969">Cilium</keyword>
<keyword evidence="4 7" id="KW-0812">Transmembrane</keyword>
<dbReference type="Gene3D" id="3.40.50.12790">
    <property type="entry name" value="FHIPEP family, domain 4"/>
    <property type="match status" value="1"/>
</dbReference>
<dbReference type="InterPro" id="IPR006301">
    <property type="entry name" value="FlhA"/>
</dbReference>
<dbReference type="NCBIfam" id="TIGR01398">
    <property type="entry name" value="FlhA"/>
    <property type="match status" value="1"/>
</dbReference>
<evidence type="ECO:0000256" key="6">
    <source>
        <dbReference type="ARBA" id="ARBA00023136"/>
    </source>
</evidence>
<evidence type="ECO:0000313" key="9">
    <source>
        <dbReference type="Proteomes" id="UP000298381"/>
    </source>
</evidence>
<feature type="transmembrane region" description="Helical" evidence="7">
    <location>
        <begin position="113"/>
        <end position="132"/>
    </location>
</feature>
<feature type="transmembrane region" description="Helical" evidence="7">
    <location>
        <begin position="200"/>
        <end position="221"/>
    </location>
</feature>
<name>A0A4Z0D5E3_9FIRM</name>
<dbReference type="InterPro" id="IPR001712">
    <property type="entry name" value="T3SS_FHIPEP"/>
</dbReference>
<dbReference type="OrthoDB" id="9759185at2"/>
<dbReference type="Pfam" id="PF00771">
    <property type="entry name" value="FHIPEP"/>
    <property type="match status" value="1"/>
</dbReference>
<keyword evidence="7" id="KW-0653">Protein transport</keyword>
<evidence type="ECO:0000256" key="1">
    <source>
        <dbReference type="ARBA" id="ARBA00004651"/>
    </source>
</evidence>
<dbReference type="AlphaFoldDB" id="A0A4Z0D5E3"/>
<comment type="similarity">
    <text evidence="2 7">Belongs to the FHIPEP (flagella/HR/invasion proteins export pore) family.</text>
</comment>
<keyword evidence="7" id="KW-0813">Transport</keyword>
<dbReference type="Proteomes" id="UP000298381">
    <property type="component" value="Unassembled WGS sequence"/>
</dbReference>
<keyword evidence="3 7" id="KW-1003">Cell membrane</keyword>
<dbReference type="PRINTS" id="PR00949">
    <property type="entry name" value="TYPE3IMAPROT"/>
</dbReference>
<feature type="transmembrane region" description="Helical" evidence="7">
    <location>
        <begin position="39"/>
        <end position="60"/>
    </location>
</feature>